<keyword evidence="8" id="KW-1185">Reference proteome</keyword>
<reference evidence="7 8" key="1">
    <citation type="submission" date="2021-03" db="EMBL/GenBank/DDBJ databases">
        <title>Antimicrobial resistance genes in bacteria isolated from Japanese honey, and their potential for conferring macrolide and lincosamide resistance in the American foulbrood pathogen Paenibacillus larvae.</title>
        <authorList>
            <person name="Okamoto M."/>
            <person name="Kumagai M."/>
            <person name="Kanamori H."/>
            <person name="Takamatsu D."/>
        </authorList>
    </citation>
    <scope>NUCLEOTIDE SEQUENCE [LARGE SCALE GENOMIC DNA]</scope>
    <source>
        <strain evidence="7 8">J41TS12</strain>
    </source>
</reference>
<keyword evidence="5 6" id="KW-0472">Membrane</keyword>
<evidence type="ECO:0000313" key="8">
    <source>
        <dbReference type="Proteomes" id="UP000681162"/>
    </source>
</evidence>
<evidence type="ECO:0000256" key="1">
    <source>
        <dbReference type="ARBA" id="ARBA00004651"/>
    </source>
</evidence>
<evidence type="ECO:0000256" key="5">
    <source>
        <dbReference type="ARBA" id="ARBA00023136"/>
    </source>
</evidence>
<keyword evidence="3 6" id="KW-0812">Transmembrane</keyword>
<sequence>MNQMLGYIVLGLSLSAPIGPVNAAQLSKGIRGGFMSAWLVGLGAMAADVIYMLLVFFGVIHFLNIPFMQTFLWLFGGFLLIYTGIESLKDAGKVQMADMRGREPLLKSFMSGFFMSLGNPLSILFWLGIYGSVLAQTAAQSGLGDLILNSFSIILGLLIWDLTMAGFASVFRKYVSDRLLRGVSVLSGLFLIGFGLYFLFEALQLLLQRI</sequence>
<dbReference type="Proteomes" id="UP000681162">
    <property type="component" value="Unassembled WGS sequence"/>
</dbReference>
<dbReference type="AlphaFoldDB" id="A0A919XVH5"/>
<evidence type="ECO:0000256" key="6">
    <source>
        <dbReference type="SAM" id="Phobius"/>
    </source>
</evidence>
<dbReference type="EMBL" id="BORR01000008">
    <property type="protein sequence ID" value="GIO37635.1"/>
    <property type="molecule type" value="Genomic_DNA"/>
</dbReference>
<feature type="transmembrane region" description="Helical" evidence="6">
    <location>
        <begin position="179"/>
        <end position="200"/>
    </location>
</feature>
<comment type="subcellular location">
    <subcellularLocation>
        <location evidence="1">Cell membrane</location>
        <topology evidence="1">Multi-pass membrane protein</topology>
    </subcellularLocation>
</comment>
<keyword evidence="4 6" id="KW-1133">Transmembrane helix</keyword>
<proteinExistence type="predicted"/>
<feature type="transmembrane region" description="Helical" evidence="6">
    <location>
        <begin position="146"/>
        <end position="167"/>
    </location>
</feature>
<dbReference type="GO" id="GO:0015171">
    <property type="term" value="F:amino acid transmembrane transporter activity"/>
    <property type="evidence" value="ECO:0007669"/>
    <property type="project" value="TreeGrafter"/>
</dbReference>
<protein>
    <submittedName>
        <fullName evidence="7">Amino acid transporter</fullName>
    </submittedName>
</protein>
<evidence type="ECO:0000256" key="3">
    <source>
        <dbReference type="ARBA" id="ARBA00022692"/>
    </source>
</evidence>
<name>A0A919XVH5_9BACL</name>
<keyword evidence="2" id="KW-1003">Cell membrane</keyword>
<comment type="caution">
    <text evidence="7">The sequence shown here is derived from an EMBL/GenBank/DDBJ whole genome shotgun (WGS) entry which is preliminary data.</text>
</comment>
<feature type="transmembrane region" description="Helical" evidence="6">
    <location>
        <begin position="39"/>
        <end position="63"/>
    </location>
</feature>
<dbReference type="GO" id="GO:0005886">
    <property type="term" value="C:plasma membrane"/>
    <property type="evidence" value="ECO:0007669"/>
    <property type="project" value="UniProtKB-SubCell"/>
</dbReference>
<dbReference type="Pfam" id="PF01810">
    <property type="entry name" value="LysE"/>
    <property type="match status" value="1"/>
</dbReference>
<dbReference type="RefSeq" id="WP_212939888.1">
    <property type="nucleotide sequence ID" value="NZ_BORR01000008.1"/>
</dbReference>
<organism evidence="7 8">
    <name type="scientific">Paenibacillus antibioticophila</name>
    <dbReference type="NCBI Taxonomy" id="1274374"/>
    <lineage>
        <taxon>Bacteria</taxon>
        <taxon>Bacillati</taxon>
        <taxon>Bacillota</taxon>
        <taxon>Bacilli</taxon>
        <taxon>Bacillales</taxon>
        <taxon>Paenibacillaceae</taxon>
        <taxon>Paenibacillus</taxon>
    </lineage>
</organism>
<dbReference type="InterPro" id="IPR001123">
    <property type="entry name" value="LeuE-type"/>
</dbReference>
<evidence type="ECO:0000256" key="4">
    <source>
        <dbReference type="ARBA" id="ARBA00022989"/>
    </source>
</evidence>
<dbReference type="PANTHER" id="PTHR30086">
    <property type="entry name" value="ARGININE EXPORTER PROTEIN ARGO"/>
    <property type="match status" value="1"/>
</dbReference>
<feature type="transmembrane region" description="Helical" evidence="6">
    <location>
        <begin position="108"/>
        <end position="134"/>
    </location>
</feature>
<accession>A0A919XVH5</accession>
<evidence type="ECO:0000256" key="2">
    <source>
        <dbReference type="ARBA" id="ARBA00022475"/>
    </source>
</evidence>
<feature type="transmembrane region" description="Helical" evidence="6">
    <location>
        <begin position="70"/>
        <end position="88"/>
    </location>
</feature>
<evidence type="ECO:0000313" key="7">
    <source>
        <dbReference type="EMBL" id="GIO37635.1"/>
    </source>
</evidence>
<gene>
    <name evidence="7" type="ORF">J41TS12_24960</name>
</gene>
<dbReference type="PANTHER" id="PTHR30086:SF6">
    <property type="entry name" value="AMINO ACID EFFLUX PROTEIN YCGF-RELATED"/>
    <property type="match status" value="1"/>
</dbReference>